<sequence length="58" mass="6545">DHDGGDDERMAKTVRVEVGKWNKIAMKDVKTVAEATHTALSLRRRRLTESLPRGRQAS</sequence>
<reference evidence="1" key="1">
    <citation type="submission" date="2021-06" db="EMBL/GenBank/DDBJ databases">
        <authorList>
            <person name="Hodson N. C."/>
            <person name="Mongue J. A."/>
            <person name="Jaron S. K."/>
        </authorList>
    </citation>
    <scope>NUCLEOTIDE SEQUENCE</scope>
</reference>
<evidence type="ECO:0000313" key="1">
    <source>
        <dbReference type="EMBL" id="CAG7721554.1"/>
    </source>
</evidence>
<accession>A0A8J2K7A1</accession>
<feature type="non-terminal residue" evidence="1">
    <location>
        <position position="1"/>
    </location>
</feature>
<protein>
    <submittedName>
        <fullName evidence="1">Uncharacterized protein</fullName>
    </submittedName>
</protein>
<keyword evidence="2" id="KW-1185">Reference proteome</keyword>
<dbReference type="AlphaFoldDB" id="A0A8J2K7A1"/>
<dbReference type="Proteomes" id="UP000708208">
    <property type="component" value="Unassembled WGS sequence"/>
</dbReference>
<proteinExistence type="predicted"/>
<evidence type="ECO:0000313" key="2">
    <source>
        <dbReference type="Proteomes" id="UP000708208"/>
    </source>
</evidence>
<gene>
    <name evidence="1" type="ORF">AFUS01_LOCUS10763</name>
</gene>
<comment type="caution">
    <text evidence="1">The sequence shown here is derived from an EMBL/GenBank/DDBJ whole genome shotgun (WGS) entry which is preliminary data.</text>
</comment>
<name>A0A8J2K7A1_9HEXA</name>
<dbReference type="EMBL" id="CAJVCH010080496">
    <property type="protein sequence ID" value="CAG7721554.1"/>
    <property type="molecule type" value="Genomic_DNA"/>
</dbReference>
<organism evidence="1 2">
    <name type="scientific">Allacma fusca</name>
    <dbReference type="NCBI Taxonomy" id="39272"/>
    <lineage>
        <taxon>Eukaryota</taxon>
        <taxon>Metazoa</taxon>
        <taxon>Ecdysozoa</taxon>
        <taxon>Arthropoda</taxon>
        <taxon>Hexapoda</taxon>
        <taxon>Collembola</taxon>
        <taxon>Symphypleona</taxon>
        <taxon>Sminthuridae</taxon>
        <taxon>Allacma</taxon>
    </lineage>
</organism>